<evidence type="ECO:0008006" key="3">
    <source>
        <dbReference type="Google" id="ProtNLM"/>
    </source>
</evidence>
<sequence length="206" mass="23547">MSHISIRAFSEMLTQVVSLMAVASTARIDNTTVRLDMCRTLLDDEKCNRTMPITHGHYPVTKPDDRLILRISSDRNRHSKFPTVLYPYNCHILKDGEITTEENAFVLGGCPNKKNVAIYQTKTPIRVKFTMLDVLDDLRTQMSGNYIVKCVVAECSRKSSYKKCPAYDHCEGGIQWNPGVEEVNVYQTPAAIKIRFYPMYQSAHRH</sequence>
<evidence type="ECO:0000313" key="1">
    <source>
        <dbReference type="EMBL" id="KAK5979384.1"/>
    </source>
</evidence>
<accession>A0AAN8J2B9</accession>
<dbReference type="Proteomes" id="UP001331761">
    <property type="component" value="Unassembled WGS sequence"/>
</dbReference>
<evidence type="ECO:0000313" key="2">
    <source>
        <dbReference type="Proteomes" id="UP001331761"/>
    </source>
</evidence>
<comment type="caution">
    <text evidence="1">The sequence shown here is derived from an EMBL/GenBank/DDBJ whole genome shotgun (WGS) entry which is preliminary data.</text>
</comment>
<dbReference type="AlphaFoldDB" id="A0AAN8J2B9"/>
<protein>
    <recommendedName>
        <fullName evidence="3">ZP domain-containing protein</fullName>
    </recommendedName>
</protein>
<gene>
    <name evidence="1" type="ORF">GCK32_000621</name>
</gene>
<organism evidence="1 2">
    <name type="scientific">Trichostrongylus colubriformis</name>
    <name type="common">Black scour worm</name>
    <dbReference type="NCBI Taxonomy" id="6319"/>
    <lineage>
        <taxon>Eukaryota</taxon>
        <taxon>Metazoa</taxon>
        <taxon>Ecdysozoa</taxon>
        <taxon>Nematoda</taxon>
        <taxon>Chromadorea</taxon>
        <taxon>Rhabditida</taxon>
        <taxon>Rhabditina</taxon>
        <taxon>Rhabditomorpha</taxon>
        <taxon>Strongyloidea</taxon>
        <taxon>Trichostrongylidae</taxon>
        <taxon>Trichostrongylus</taxon>
    </lineage>
</organism>
<dbReference type="EMBL" id="WIXE01008388">
    <property type="protein sequence ID" value="KAK5979384.1"/>
    <property type="molecule type" value="Genomic_DNA"/>
</dbReference>
<proteinExistence type="predicted"/>
<reference evidence="1 2" key="1">
    <citation type="submission" date="2019-10" db="EMBL/GenBank/DDBJ databases">
        <title>Assembly and Annotation for the nematode Trichostrongylus colubriformis.</title>
        <authorList>
            <person name="Martin J."/>
        </authorList>
    </citation>
    <scope>NUCLEOTIDE SEQUENCE [LARGE SCALE GENOMIC DNA]</scope>
    <source>
        <strain evidence="1">G859</strain>
        <tissue evidence="1">Whole worm</tissue>
    </source>
</reference>
<name>A0AAN8J2B9_TRICO</name>
<keyword evidence="2" id="KW-1185">Reference proteome</keyword>